<dbReference type="SUPFAM" id="SSF56672">
    <property type="entry name" value="DNA/RNA polymerases"/>
    <property type="match status" value="1"/>
</dbReference>
<dbReference type="InterPro" id="IPR013103">
    <property type="entry name" value="RVT_2"/>
</dbReference>
<evidence type="ECO:0000259" key="2">
    <source>
        <dbReference type="Pfam" id="PF07727"/>
    </source>
</evidence>
<proteinExistence type="predicted"/>
<comment type="caution">
    <text evidence="4">The sequence shown here is derived from an EMBL/GenBank/DDBJ whole genome shotgun (WGS) entry which is preliminary data.</text>
</comment>
<dbReference type="PANTHER" id="PTHR47481">
    <property type="match status" value="1"/>
</dbReference>
<evidence type="ECO:0000256" key="1">
    <source>
        <dbReference type="SAM" id="MobiDB-lite"/>
    </source>
</evidence>
<feature type="region of interest" description="Disordered" evidence="1">
    <location>
        <begin position="453"/>
        <end position="508"/>
    </location>
</feature>
<evidence type="ECO:0000313" key="4">
    <source>
        <dbReference type="EMBL" id="KAK1692270.1"/>
    </source>
</evidence>
<feature type="compositionally biased region" description="Low complexity" evidence="1">
    <location>
        <begin position="944"/>
        <end position="956"/>
    </location>
</feature>
<reference evidence="4" key="1">
    <citation type="submission" date="2023-07" db="EMBL/GenBank/DDBJ databases">
        <title>A chromosome-level genome assembly of Lolium multiflorum.</title>
        <authorList>
            <person name="Chen Y."/>
            <person name="Copetti D."/>
            <person name="Kolliker R."/>
            <person name="Studer B."/>
        </authorList>
    </citation>
    <scope>NUCLEOTIDE SEQUENCE</scope>
    <source>
        <strain evidence="4">02402/16</strain>
        <tissue evidence="4">Leaf</tissue>
    </source>
</reference>
<keyword evidence="5" id="KW-1185">Reference proteome</keyword>
<gene>
    <name evidence="4" type="ORF">QYE76_008967</name>
</gene>
<evidence type="ECO:0008006" key="6">
    <source>
        <dbReference type="Google" id="ProtNLM"/>
    </source>
</evidence>
<feature type="compositionally biased region" description="Low complexity" evidence="1">
    <location>
        <begin position="485"/>
        <end position="495"/>
    </location>
</feature>
<protein>
    <recommendedName>
        <fullName evidence="6">Reverse transcriptase Ty1/copia-type domain-containing protein</fullName>
    </recommendedName>
</protein>
<name>A0AAD8X1G7_LOLMU</name>
<feature type="domain" description="Retrotransposon Copia-like N-terminal" evidence="3">
    <location>
        <begin position="49"/>
        <end position="86"/>
    </location>
</feature>
<dbReference type="PANTHER" id="PTHR47481:SF31">
    <property type="entry name" value="OS01G0873500 PROTEIN"/>
    <property type="match status" value="1"/>
</dbReference>
<dbReference type="InterPro" id="IPR043502">
    <property type="entry name" value="DNA/RNA_pol_sf"/>
</dbReference>
<feature type="region of interest" description="Disordered" evidence="1">
    <location>
        <begin position="263"/>
        <end position="316"/>
    </location>
</feature>
<dbReference type="Pfam" id="PF14223">
    <property type="entry name" value="Retrotran_gag_2"/>
    <property type="match status" value="1"/>
</dbReference>
<dbReference type="Proteomes" id="UP001231189">
    <property type="component" value="Unassembled WGS sequence"/>
</dbReference>
<sequence>MGTLSPSSSESVGSKSSASRLPNLNLNFAGSSSSSTGGGAAGPFNFAPMVTIRLNNDNYLYWRAQVSNILRSHLLTGFVDGTFPCPSEMVSNPAVSTDAKAPPMMYNPEFTAWHQQDAALLSAIMSTSTEEVQGLILFASSAQDAWSTLAASFSSQSTARAMHLRDALHQCKKLDSTVSAYFNKVKALADTLMSIGQPLRPAEFSGYLMNGLDQDYDSLVQLVSARSLTDPMPIKDIYAQMLHTEQRVAGRKAELHTDMHMSANYGAKSPAHGGKQHQQNYTPTYPPKTDPRQQGKTAYKPTGGAPTGGGSSGGGGTRPTCQICTKLGHVASCCFKRFDRRYLGAGNDGRYMDKQIAAFSVTTTGSHGSTPSFPVDPSWYADTGATDHLTNELDKLHTREQYHGQDHVHTANGAVPRVDQLHGSALQRHAEQPAPVEDGFATPPRACMPAAGLSPGAAPSHTGPTCTGASSCMDAPPERQTIDVASTSPTPSASSTPPPIPAPGVTTRLQRGIRNPKKRTDGTVAWSTLRVAHAADLTFAEPRDHHEAMASPHWRAAMEAEFLALQHNKTWRLVPPTQGVNIIDSKWVFKIKQKSDGSIERYKARLVAKGFKQRYGLDYEDTFSPVVKPTTIRMLLSMALAHGWHLRQLDIQNAFLHGVLEEEVYMRQPPGFADKDQPNYLCRLDKALYGLKQAPRAWHARLSSVLTALGFTPSKADTSLFVLRRPDITLFLLVYVDDIIVISSRGTAIDRLIHQLRDSFALKDLGQLHYFLGIEVQHSAGTLLLTQRKYASELLRRAGLLKCAPSPTPMVASEKLSATDGTPLTAEESIKYRSIVGGLQYLTMTRPDLSFAVNKVDFFPAMVMQYGLVSLCLSLAARCTCCSVNTQEESHLDKNTQAPYCLQRAIVNELVSCRVAGARLEASKEELRRKEELWPRSGTRRSTSRSSPSVTDSDCSLVSSPVTCQGAGPGCFFDPVTSSDRRRCGGKLSPPPPAKQQQQFGADAVLDMLAVLLKNH</sequence>
<evidence type="ECO:0000259" key="3">
    <source>
        <dbReference type="Pfam" id="PF14244"/>
    </source>
</evidence>
<dbReference type="EMBL" id="JAUUTY010000001">
    <property type="protein sequence ID" value="KAK1692270.1"/>
    <property type="molecule type" value="Genomic_DNA"/>
</dbReference>
<feature type="domain" description="Reverse transcriptase Ty1/copia-type" evidence="2">
    <location>
        <begin position="568"/>
        <end position="811"/>
    </location>
</feature>
<feature type="compositionally biased region" description="Gly residues" evidence="1">
    <location>
        <begin position="305"/>
        <end position="316"/>
    </location>
</feature>
<dbReference type="Pfam" id="PF07727">
    <property type="entry name" value="RVT_2"/>
    <property type="match status" value="1"/>
</dbReference>
<organism evidence="4 5">
    <name type="scientific">Lolium multiflorum</name>
    <name type="common">Italian ryegrass</name>
    <name type="synonym">Lolium perenne subsp. multiflorum</name>
    <dbReference type="NCBI Taxonomy" id="4521"/>
    <lineage>
        <taxon>Eukaryota</taxon>
        <taxon>Viridiplantae</taxon>
        <taxon>Streptophyta</taxon>
        <taxon>Embryophyta</taxon>
        <taxon>Tracheophyta</taxon>
        <taxon>Spermatophyta</taxon>
        <taxon>Magnoliopsida</taxon>
        <taxon>Liliopsida</taxon>
        <taxon>Poales</taxon>
        <taxon>Poaceae</taxon>
        <taxon>BOP clade</taxon>
        <taxon>Pooideae</taxon>
        <taxon>Poodae</taxon>
        <taxon>Poeae</taxon>
        <taxon>Poeae Chloroplast Group 2 (Poeae type)</taxon>
        <taxon>Loliodinae</taxon>
        <taxon>Loliinae</taxon>
        <taxon>Lolium</taxon>
    </lineage>
</organism>
<dbReference type="AlphaFoldDB" id="A0AAD8X1G7"/>
<dbReference type="Pfam" id="PF14244">
    <property type="entry name" value="Retrotran_gag_3"/>
    <property type="match status" value="1"/>
</dbReference>
<dbReference type="InterPro" id="IPR029472">
    <property type="entry name" value="Copia-like_N"/>
</dbReference>
<evidence type="ECO:0000313" key="5">
    <source>
        <dbReference type="Proteomes" id="UP001231189"/>
    </source>
</evidence>
<accession>A0AAD8X1G7</accession>
<feature type="region of interest" description="Disordered" evidence="1">
    <location>
        <begin position="927"/>
        <end position="956"/>
    </location>
</feature>